<keyword evidence="1" id="KW-1133">Transmembrane helix</keyword>
<feature type="domain" description="Spore coat protein X/V" evidence="2">
    <location>
        <begin position="107"/>
        <end position="164"/>
    </location>
</feature>
<dbReference type="Proteomes" id="UP000602050">
    <property type="component" value="Unassembled WGS sequence"/>
</dbReference>
<dbReference type="AlphaFoldDB" id="A0A8J2ZQU7"/>
<evidence type="ECO:0000256" key="1">
    <source>
        <dbReference type="SAM" id="Phobius"/>
    </source>
</evidence>
<keyword evidence="1" id="KW-0472">Membrane</keyword>
<organism evidence="3 4">
    <name type="scientific">Compostibacillus humi</name>
    <dbReference type="NCBI Taxonomy" id="1245525"/>
    <lineage>
        <taxon>Bacteria</taxon>
        <taxon>Bacillati</taxon>
        <taxon>Bacillota</taxon>
        <taxon>Bacilli</taxon>
        <taxon>Bacillales</taxon>
        <taxon>Bacillaceae</taxon>
        <taxon>Compostibacillus</taxon>
    </lineage>
</organism>
<keyword evidence="4" id="KW-1185">Reference proteome</keyword>
<sequence length="165" mass="18949">MTIYRRMNTKDRNPNFFFNDDDHNEVDVAEDSRFRDNDFFSDDAISQEADQLSFMEQESAELIWVKESCNIRITSTDTQAAVSLQAALQVAIGLVLSISILDGDQREKISQELLQISDVEQTNRQKIFIYNTKDARVRTVDTDIAINIQLLFQILLTLVVLVDIL</sequence>
<name>A0A8J2ZQU7_9BACI</name>
<evidence type="ECO:0000259" key="2">
    <source>
        <dbReference type="Pfam" id="PF07552"/>
    </source>
</evidence>
<accession>A0A8J2ZQU7</accession>
<dbReference type="GO" id="GO:0030435">
    <property type="term" value="P:sporulation resulting in formation of a cellular spore"/>
    <property type="evidence" value="ECO:0007669"/>
    <property type="project" value="InterPro"/>
</dbReference>
<dbReference type="InterPro" id="IPR011428">
    <property type="entry name" value="Spore_coat_X/V"/>
</dbReference>
<dbReference type="RefSeq" id="WP_188391021.1">
    <property type="nucleotide sequence ID" value="NZ_BMEV01000009.1"/>
</dbReference>
<reference evidence="3" key="1">
    <citation type="journal article" date="2014" name="Int. J. Syst. Evol. Microbiol.">
        <title>Complete genome sequence of Corynebacterium casei LMG S-19264T (=DSM 44701T), isolated from a smear-ripened cheese.</title>
        <authorList>
            <consortium name="US DOE Joint Genome Institute (JGI-PGF)"/>
            <person name="Walter F."/>
            <person name="Albersmeier A."/>
            <person name="Kalinowski J."/>
            <person name="Ruckert C."/>
        </authorList>
    </citation>
    <scope>NUCLEOTIDE SEQUENCE</scope>
    <source>
        <strain evidence="3">CGMCC 1.12360</strain>
    </source>
</reference>
<gene>
    <name evidence="3" type="ORF">GCM10010978_07330</name>
</gene>
<keyword evidence="1" id="KW-0812">Transmembrane</keyword>
<dbReference type="Pfam" id="PF07552">
    <property type="entry name" value="Coat_X"/>
    <property type="match status" value="2"/>
</dbReference>
<evidence type="ECO:0000313" key="3">
    <source>
        <dbReference type="EMBL" id="GGH71420.1"/>
    </source>
</evidence>
<protein>
    <recommendedName>
        <fullName evidence="2">Spore coat protein X/V domain-containing protein</fullName>
    </recommendedName>
</protein>
<dbReference type="GO" id="GO:0031160">
    <property type="term" value="C:spore wall"/>
    <property type="evidence" value="ECO:0007669"/>
    <property type="project" value="InterPro"/>
</dbReference>
<dbReference type="EMBL" id="BMEV01000009">
    <property type="protein sequence ID" value="GGH71420.1"/>
    <property type="molecule type" value="Genomic_DNA"/>
</dbReference>
<feature type="domain" description="Spore coat protein X/V" evidence="2">
    <location>
        <begin position="44"/>
        <end position="100"/>
    </location>
</feature>
<proteinExistence type="predicted"/>
<evidence type="ECO:0000313" key="4">
    <source>
        <dbReference type="Proteomes" id="UP000602050"/>
    </source>
</evidence>
<comment type="caution">
    <text evidence="3">The sequence shown here is derived from an EMBL/GenBank/DDBJ whole genome shotgun (WGS) entry which is preliminary data.</text>
</comment>
<reference evidence="3" key="2">
    <citation type="submission" date="2020-09" db="EMBL/GenBank/DDBJ databases">
        <authorList>
            <person name="Sun Q."/>
            <person name="Zhou Y."/>
        </authorList>
    </citation>
    <scope>NUCLEOTIDE SEQUENCE</scope>
    <source>
        <strain evidence="3">CGMCC 1.12360</strain>
    </source>
</reference>
<feature type="transmembrane region" description="Helical" evidence="1">
    <location>
        <begin position="144"/>
        <end position="164"/>
    </location>
</feature>